<evidence type="ECO:0000313" key="2">
    <source>
        <dbReference type="Proteomes" id="UP000241421"/>
    </source>
</evidence>
<evidence type="ECO:0000313" key="1">
    <source>
        <dbReference type="EMBL" id="PWF54534.1"/>
    </source>
</evidence>
<name>A0A2U2I458_9BURK</name>
<comment type="caution">
    <text evidence="1">The sequence shown here is derived from an EMBL/GenBank/DDBJ whole genome shotgun (WGS) entry which is preliminary data.</text>
</comment>
<dbReference type="AlphaFoldDB" id="A0A2U2I458"/>
<dbReference type="InterPro" id="IPR009387">
    <property type="entry name" value="HigB-2"/>
</dbReference>
<proteinExistence type="predicted"/>
<reference evidence="1 2" key="1">
    <citation type="submission" date="2018-04" db="EMBL/GenBank/DDBJ databases">
        <title>Massilia violaceinigra sp. nov., a novel purple-pigmented bacterium isolated from Tianshan glacier, Xinjiang, China.</title>
        <authorList>
            <person name="Wang H."/>
        </authorList>
    </citation>
    <scope>NUCLEOTIDE SEQUENCE [LARGE SCALE GENOMIC DNA]</scope>
    <source>
        <strain evidence="1 2">B448-2</strain>
    </source>
</reference>
<dbReference type="Pfam" id="PF06296">
    <property type="entry name" value="RelE"/>
    <property type="match status" value="1"/>
</dbReference>
<gene>
    <name evidence="1" type="ORF">C7C56_006220</name>
</gene>
<organism evidence="1 2">
    <name type="scientific">Massilia glaciei</name>
    <dbReference type="NCBI Taxonomy" id="1524097"/>
    <lineage>
        <taxon>Bacteria</taxon>
        <taxon>Pseudomonadati</taxon>
        <taxon>Pseudomonadota</taxon>
        <taxon>Betaproteobacteria</taxon>
        <taxon>Burkholderiales</taxon>
        <taxon>Oxalobacteraceae</taxon>
        <taxon>Telluria group</taxon>
        <taxon>Massilia</taxon>
    </lineage>
</organism>
<sequence length="138" mass="15799">MVGCKKCWTVHISPLSRPIARYWHCEIVKIWPRPALFSLRLPKSDRLLGGNVWKKRLKQNRNRSIVLTKPKDFWVFAYMFAKSDKDNLDADELAGFKNLSTNYGVAGLAGMVKLVAAKTAMEICHECEDKEFGSHKET</sequence>
<dbReference type="EMBL" id="PXWF02000083">
    <property type="protein sequence ID" value="PWF54534.1"/>
    <property type="molecule type" value="Genomic_DNA"/>
</dbReference>
<dbReference type="Proteomes" id="UP000241421">
    <property type="component" value="Unassembled WGS sequence"/>
</dbReference>
<protein>
    <submittedName>
        <fullName evidence="1">Uncharacterized protein</fullName>
    </submittedName>
</protein>
<keyword evidence="2" id="KW-1185">Reference proteome</keyword>
<accession>A0A2U2I458</accession>
<dbReference type="OrthoDB" id="8607264at2"/>